<dbReference type="EMBL" id="CAWUPB010001184">
    <property type="protein sequence ID" value="CAK7350208.1"/>
    <property type="molecule type" value="Genomic_DNA"/>
</dbReference>
<accession>A0AAV1SIW1</accession>
<evidence type="ECO:0000313" key="2">
    <source>
        <dbReference type="Proteomes" id="UP001314170"/>
    </source>
</evidence>
<dbReference type="AlphaFoldDB" id="A0AAV1SIW1"/>
<name>A0AAV1SIW1_9ROSI</name>
<organism evidence="1 2">
    <name type="scientific">Dovyalis caffra</name>
    <dbReference type="NCBI Taxonomy" id="77055"/>
    <lineage>
        <taxon>Eukaryota</taxon>
        <taxon>Viridiplantae</taxon>
        <taxon>Streptophyta</taxon>
        <taxon>Embryophyta</taxon>
        <taxon>Tracheophyta</taxon>
        <taxon>Spermatophyta</taxon>
        <taxon>Magnoliopsida</taxon>
        <taxon>eudicotyledons</taxon>
        <taxon>Gunneridae</taxon>
        <taxon>Pentapetalae</taxon>
        <taxon>rosids</taxon>
        <taxon>fabids</taxon>
        <taxon>Malpighiales</taxon>
        <taxon>Salicaceae</taxon>
        <taxon>Flacourtieae</taxon>
        <taxon>Dovyalis</taxon>
    </lineage>
</organism>
<dbReference type="Proteomes" id="UP001314170">
    <property type="component" value="Unassembled WGS sequence"/>
</dbReference>
<keyword evidence="2" id="KW-1185">Reference proteome</keyword>
<feature type="non-terminal residue" evidence="1">
    <location>
        <position position="85"/>
    </location>
</feature>
<feature type="non-terminal residue" evidence="1">
    <location>
        <position position="1"/>
    </location>
</feature>
<reference evidence="1 2" key="1">
    <citation type="submission" date="2024-01" db="EMBL/GenBank/DDBJ databases">
        <authorList>
            <person name="Waweru B."/>
        </authorList>
    </citation>
    <scope>NUCLEOTIDE SEQUENCE [LARGE SCALE GENOMIC DNA]</scope>
</reference>
<comment type="caution">
    <text evidence="1">The sequence shown here is derived from an EMBL/GenBank/DDBJ whole genome shotgun (WGS) entry which is preliminary data.</text>
</comment>
<proteinExistence type="predicted"/>
<evidence type="ECO:0000313" key="1">
    <source>
        <dbReference type="EMBL" id="CAK7350208.1"/>
    </source>
</evidence>
<gene>
    <name evidence="1" type="ORF">DCAF_LOCUS22935</name>
</gene>
<sequence length="85" mass="8960">RRIGRGDSLRAWVSVRGLGRALEATIARLGRGLVLRCAPEAITAGWDVGRCSHRSCVVWREGLRPMAGGGVSCGPALASYGKGEL</sequence>
<protein>
    <submittedName>
        <fullName evidence="1">Uncharacterized protein</fullName>
    </submittedName>
</protein>